<gene>
    <name evidence="2" type="ORF">LCGC14_2708080</name>
</gene>
<evidence type="ECO:0000256" key="1">
    <source>
        <dbReference type="SAM" id="MobiDB-lite"/>
    </source>
</evidence>
<feature type="compositionally biased region" description="Low complexity" evidence="1">
    <location>
        <begin position="42"/>
        <end position="56"/>
    </location>
</feature>
<protein>
    <submittedName>
        <fullName evidence="2">Uncharacterized protein</fullName>
    </submittedName>
</protein>
<dbReference type="AlphaFoldDB" id="A0A0F8ZDR0"/>
<dbReference type="EMBL" id="LAZR01048440">
    <property type="protein sequence ID" value="KKK91922.1"/>
    <property type="molecule type" value="Genomic_DNA"/>
</dbReference>
<sequence>MRAQREMQKLRERGSLPDLPDPQDVKDLPSLEAVQASLGILPSPNSSRQASPPSSSFVKVTPNAHALARDGFKEREINAGKTSGAVKGMINSVIEFRSLTGGALGGGKVIAEEEVTEKQLDLPPPPLPLPLTLPAAEKKDTRDGLPEFHYARTTRLGL</sequence>
<reference evidence="2" key="1">
    <citation type="journal article" date="2015" name="Nature">
        <title>Complex archaea that bridge the gap between prokaryotes and eukaryotes.</title>
        <authorList>
            <person name="Spang A."/>
            <person name="Saw J.H."/>
            <person name="Jorgensen S.L."/>
            <person name="Zaremba-Niedzwiedzka K."/>
            <person name="Martijn J."/>
            <person name="Lind A.E."/>
            <person name="van Eijk R."/>
            <person name="Schleper C."/>
            <person name="Guy L."/>
            <person name="Ettema T.J."/>
        </authorList>
    </citation>
    <scope>NUCLEOTIDE SEQUENCE</scope>
</reference>
<organism evidence="2">
    <name type="scientific">marine sediment metagenome</name>
    <dbReference type="NCBI Taxonomy" id="412755"/>
    <lineage>
        <taxon>unclassified sequences</taxon>
        <taxon>metagenomes</taxon>
        <taxon>ecological metagenomes</taxon>
    </lineage>
</organism>
<feature type="region of interest" description="Disordered" evidence="1">
    <location>
        <begin position="1"/>
        <end position="60"/>
    </location>
</feature>
<evidence type="ECO:0000313" key="2">
    <source>
        <dbReference type="EMBL" id="KKK91922.1"/>
    </source>
</evidence>
<comment type="caution">
    <text evidence="2">The sequence shown here is derived from an EMBL/GenBank/DDBJ whole genome shotgun (WGS) entry which is preliminary data.</text>
</comment>
<proteinExistence type="predicted"/>
<name>A0A0F8ZDR0_9ZZZZ</name>
<feature type="compositionally biased region" description="Basic and acidic residues" evidence="1">
    <location>
        <begin position="1"/>
        <end position="15"/>
    </location>
</feature>
<accession>A0A0F8ZDR0</accession>